<gene>
    <name evidence="1" type="ORF">LMG32289_05412</name>
</gene>
<comment type="caution">
    <text evidence="1">The sequence shown here is derived from an EMBL/GenBank/DDBJ whole genome shotgun (WGS) entry which is preliminary data.</text>
</comment>
<dbReference type="Proteomes" id="UP000706525">
    <property type="component" value="Unassembled WGS sequence"/>
</dbReference>
<evidence type="ECO:0000313" key="2">
    <source>
        <dbReference type="Proteomes" id="UP000706525"/>
    </source>
</evidence>
<proteinExistence type="predicted"/>
<keyword evidence="2" id="KW-1185">Reference proteome</keyword>
<name>A0ABM8XTT4_9BURK</name>
<reference evidence="1 2" key="1">
    <citation type="submission" date="2021-08" db="EMBL/GenBank/DDBJ databases">
        <authorList>
            <person name="Peeters C."/>
        </authorList>
    </citation>
    <scope>NUCLEOTIDE SEQUENCE [LARGE SCALE GENOMIC DNA]</scope>
    <source>
        <strain evidence="1 2">LMG 32289</strain>
    </source>
</reference>
<accession>A0ABM8XTT4</accession>
<dbReference type="RefSeq" id="WP_223994006.1">
    <property type="nucleotide sequence ID" value="NZ_CAJZAG010000012.1"/>
</dbReference>
<dbReference type="EMBL" id="CAJZAG010000012">
    <property type="protein sequence ID" value="CAG9183763.1"/>
    <property type="molecule type" value="Genomic_DNA"/>
</dbReference>
<sequence>MDMTTASQPGTASAILGVDRATYDVDGFRRVLARIWRLDPVCFVLRSPDPGEVELQFVRDAIARGRSVLVVPERHHAPAGVHWVGPMEPVWSGSLPYTNWEGCSLEVIRLRLLDNALIVAGESVTDDGHWRFEHRLHRTVGQTYAGQGLTASEAGVASAPFTLEMRLRPVDGEMQVEGYWNEGDGSVPFAGRLQETDTDLDEALLQGGTR</sequence>
<protein>
    <submittedName>
        <fullName evidence="1">Uncharacterized protein</fullName>
    </submittedName>
</protein>
<evidence type="ECO:0000313" key="1">
    <source>
        <dbReference type="EMBL" id="CAG9183763.1"/>
    </source>
</evidence>
<organism evidence="1 2">
    <name type="scientific">Cupriavidus pampae</name>
    <dbReference type="NCBI Taxonomy" id="659251"/>
    <lineage>
        <taxon>Bacteria</taxon>
        <taxon>Pseudomonadati</taxon>
        <taxon>Pseudomonadota</taxon>
        <taxon>Betaproteobacteria</taxon>
        <taxon>Burkholderiales</taxon>
        <taxon>Burkholderiaceae</taxon>
        <taxon>Cupriavidus</taxon>
    </lineage>
</organism>